<dbReference type="SUPFAM" id="SSF53335">
    <property type="entry name" value="S-adenosyl-L-methionine-dependent methyltransferases"/>
    <property type="match status" value="1"/>
</dbReference>
<keyword evidence="2" id="KW-1185">Reference proteome</keyword>
<dbReference type="RefSeq" id="WP_148137346.1">
    <property type="nucleotide sequence ID" value="NZ_CP017634.1"/>
</dbReference>
<name>A0A3G1L0E9_FORW1</name>
<dbReference type="EMBL" id="CP017634">
    <property type="protein sequence ID" value="ATW27955.1"/>
    <property type="molecule type" value="Genomic_DNA"/>
</dbReference>
<evidence type="ECO:0000313" key="1">
    <source>
        <dbReference type="EMBL" id="ATW27955.1"/>
    </source>
</evidence>
<dbReference type="InterPro" id="IPR029063">
    <property type="entry name" value="SAM-dependent_MTases_sf"/>
</dbReference>
<protein>
    <recommendedName>
        <fullName evidence="3">Class I SAM-dependent methyltransferase</fullName>
    </recommendedName>
</protein>
<gene>
    <name evidence="1" type="ORF">DCMF_27225</name>
</gene>
<dbReference type="OrthoDB" id="5356505at2"/>
<dbReference type="AlphaFoldDB" id="A0A3G1L0E9"/>
<dbReference type="Proteomes" id="UP000323521">
    <property type="component" value="Chromosome"/>
</dbReference>
<reference evidence="1 2" key="1">
    <citation type="submission" date="2016-10" db="EMBL/GenBank/DDBJ databases">
        <title>Complete Genome Sequence of Peptococcaceae strain DCMF.</title>
        <authorList>
            <person name="Edwards R.J."/>
            <person name="Holland S.I."/>
            <person name="Deshpande N.P."/>
            <person name="Wong Y.K."/>
            <person name="Ertan H."/>
            <person name="Manefield M."/>
            <person name="Russell T.L."/>
            <person name="Lee M.J."/>
        </authorList>
    </citation>
    <scope>NUCLEOTIDE SEQUENCE [LARGE SCALE GENOMIC DNA]</scope>
    <source>
        <strain evidence="1 2">DCMF</strain>
    </source>
</reference>
<evidence type="ECO:0000313" key="2">
    <source>
        <dbReference type="Proteomes" id="UP000323521"/>
    </source>
</evidence>
<sequence>MIIETKRNLTQLKKLVDNKKLPDNFIHLDIPMEFYDNKLGREMLSKTGFCLLYWDWLKHLVKFLKNKKCLEIMAGCGALSYFLQRSGINIKPTDNFCYTGDWNIGKNYWTDIEDIDCLDAIVKYGKNIDVIVLSWPSVRNITYFSLELMRLVNPNCVMVVIWEAKGEFSNKLFRDALIEIDNELIKKANKNYKGWYNDRIMLIK</sequence>
<organism evidence="1 2">
    <name type="scientific">Formimonas warabiya</name>
    <dbReference type="NCBI Taxonomy" id="1761012"/>
    <lineage>
        <taxon>Bacteria</taxon>
        <taxon>Bacillati</taxon>
        <taxon>Bacillota</taxon>
        <taxon>Clostridia</taxon>
        <taxon>Eubacteriales</taxon>
        <taxon>Peptococcaceae</taxon>
        <taxon>Candidatus Formimonas</taxon>
    </lineage>
</organism>
<proteinExistence type="predicted"/>
<evidence type="ECO:0008006" key="3">
    <source>
        <dbReference type="Google" id="ProtNLM"/>
    </source>
</evidence>
<dbReference type="KEGG" id="fwa:DCMF_27225"/>
<accession>A0A3G1L0E9</accession>